<accession>A0A292GN10</accession>
<dbReference type="InterPro" id="IPR037523">
    <property type="entry name" value="VOC_core"/>
</dbReference>
<dbReference type="GO" id="GO:0051213">
    <property type="term" value="F:dioxygenase activity"/>
    <property type="evidence" value="ECO:0007669"/>
    <property type="project" value="UniProtKB-KW"/>
</dbReference>
<dbReference type="Pfam" id="PF00903">
    <property type="entry name" value="Glyoxalase"/>
    <property type="match status" value="1"/>
</dbReference>
<feature type="domain" description="VOC" evidence="1">
    <location>
        <begin position="20"/>
        <end position="126"/>
    </location>
</feature>
<keyword evidence="2" id="KW-0223">Dioxygenase</keyword>
<dbReference type="EMBL" id="LC171369">
    <property type="protein sequence ID" value="BBA74544.1"/>
    <property type="molecule type" value="Genomic_DNA"/>
</dbReference>
<feature type="domain" description="VOC" evidence="1">
    <location>
        <begin position="166"/>
        <end position="289"/>
    </location>
</feature>
<dbReference type="SUPFAM" id="SSF54593">
    <property type="entry name" value="Glyoxalase/Bleomycin resistance protein/Dihydroxybiphenyl dioxygenase"/>
    <property type="match status" value="1"/>
</dbReference>
<dbReference type="InterPro" id="IPR004360">
    <property type="entry name" value="Glyas_Fos-R_dOase_dom"/>
</dbReference>
<reference evidence="2" key="1">
    <citation type="submission" date="2016-07" db="EMBL/GenBank/DDBJ databases">
        <title>Genomics reveals synergistic degradation of pyrene by five bacteria in a mangrove sediment-derived bacterial consortium.</title>
        <authorList>
            <person name="Wanapaisan P."/>
            <person name="Vejarano F."/>
            <person name="Chakraborty J."/>
            <person name="Shintani M."/>
            <person name="Muangchinda C."/>
            <person name="Laothamteep N."/>
            <person name="Suzuki-Minakuchi C."/>
            <person name="Inoue K."/>
            <person name="Nojiri H."/>
            <person name="Pinyakong O."/>
        </authorList>
    </citation>
    <scope>NUCLEOTIDE SEQUENCE</scope>
    <source>
        <strain evidence="2">PW1</strain>
    </source>
</reference>
<evidence type="ECO:0000259" key="1">
    <source>
        <dbReference type="PROSITE" id="PS51819"/>
    </source>
</evidence>
<proteinExistence type="predicted"/>
<evidence type="ECO:0000313" key="2">
    <source>
        <dbReference type="EMBL" id="BBA74544.1"/>
    </source>
</evidence>
<sequence>MSINPSHPFANIIPTVRADAMAYVVLERRDVEAMSRFLHDFGFTRVEHEGPNVYFRGFGEKPYSVELIPSDRDAFVGFGLVAADGADLDTLGSANGIAPADSEKPGGGRVLHLVDPNGYRIDLVHGFEKAEAYVPREAIDVENTPWKKSRVNAGVRPPLTPAPVEGVRHLVLQTPHFEQTVRWYMQNFGYLPSDMLQTQSGMIGLGFFRFDRGEQPADHHALAISFGPAPEILHISTETIDIDAVGQGQQYLRAQGWEHFWGIGRHVLGSQVFDYWKDPAGDEWEHYADGDVMTADYPVGFHPFDRAGLWAWGDDLPASMRPAGQAPEEAPPPVRELIDAMLVAPRPWLD</sequence>
<dbReference type="InterPro" id="IPR029068">
    <property type="entry name" value="Glyas_Bleomycin-R_OHBP_Dase"/>
</dbReference>
<keyword evidence="2" id="KW-0560">Oxidoreductase</keyword>
<dbReference type="PROSITE" id="PS51819">
    <property type="entry name" value="VOC"/>
    <property type="match status" value="2"/>
</dbReference>
<dbReference type="AlphaFoldDB" id="A0A292GN10"/>
<organism evidence="2">
    <name type="scientific">Ochrobactrum sp. PW1</name>
    <dbReference type="NCBI Taxonomy" id="1882222"/>
    <lineage>
        <taxon>Bacteria</taxon>
        <taxon>Pseudomonadati</taxon>
        <taxon>Pseudomonadota</taxon>
        <taxon>Alphaproteobacteria</taxon>
        <taxon>Hyphomicrobiales</taxon>
        <taxon>Brucellaceae</taxon>
        <taxon>Brucella/Ochrobactrum group</taxon>
        <taxon>Ochrobactrum</taxon>
    </lineage>
</organism>
<dbReference type="Gene3D" id="3.10.180.10">
    <property type="entry name" value="2,3-Dihydroxybiphenyl 1,2-Dioxygenase, domain 1"/>
    <property type="match status" value="2"/>
</dbReference>
<protein>
    <submittedName>
        <fullName evidence="2">Glyoxalase/bleomycin resistance protein/dioxygenase</fullName>
    </submittedName>
</protein>
<name>A0A292GN10_9HYPH</name>